<dbReference type="CDD" id="cd05930">
    <property type="entry name" value="A_NRPS"/>
    <property type="match status" value="1"/>
</dbReference>
<accession>A0ABS8MP32</accession>
<dbReference type="PANTHER" id="PTHR45527:SF1">
    <property type="entry name" value="FATTY ACID SYNTHASE"/>
    <property type="match status" value="1"/>
</dbReference>
<evidence type="ECO:0000259" key="1">
    <source>
        <dbReference type="PROSITE" id="PS50075"/>
    </source>
</evidence>
<dbReference type="InterPro" id="IPR042099">
    <property type="entry name" value="ANL_N_sf"/>
</dbReference>
<dbReference type="InterPro" id="IPR000873">
    <property type="entry name" value="AMP-dep_synth/lig_dom"/>
</dbReference>
<dbReference type="InterPro" id="IPR009081">
    <property type="entry name" value="PP-bd_ACP"/>
</dbReference>
<protein>
    <submittedName>
        <fullName evidence="2">Non-ribosomal peptide synthetase</fullName>
    </submittedName>
</protein>
<sequence length="857" mass="97250">MEKEIILKKARTEEFWQNFISENIQPNSALFFGGTHLKNENSITKLKIALDKEDIKKADTLCNGSDVLRYNFYYTALSALLSRYEESFCFLSPVNQFENLKDSKSLFVLQPDTNLEQTFKIIFSAHKEALLKAIEYAFDLDMFKDSFLSFESLLKNEPFGLILNGKNNELNTIVKTLFDFEFEEESPYLEISIKGEIYDLNLLKLFGENFNTLFHEILDNTYSPLQNLEFRGALEKNTLEKINQSRSYFSLDKSIVDLINEQCEVQKEKVAIIHDSESITYQQLSKQTNQLSRYLQDVFEANTDDLFGIMSFRSINMVKGILSVWKAGSAYVPVATNLSDEALLHIIQNSNLKAIITDDLAVLDQLSRLEITIAVIDLNTINSEVSQLSDANLSINIGFEDLAYVIYTSGSTGKPKGAMIEHFGMLNHIGAKIAEMSIHSNSIVAQNAPHTFDISVWQFFAPLVAGATSVIYNEEVIIDVNLFVSKLIEDEVTLLELVPSYLLEMLNDMESSNNEKKLSLDTIILNAETLTKAMVKRWLDLYPEVPIINTYGATEVSDDISHYFMKDVPDKFSVPVLKDPIQNCEVHIVGQNKQRLPIGVKGEILLAGPCVGRGYFNDAKRTEEAFLKGPIEGITAAKRIYKTGDLGRFMPDGTMEFLGRNDNQVKILGYRIELDAIENIATDLEQIKNAKAIAHTDKQIIVLYYVSDHEIDSSIIENELLKSLPEYMLPSAYIQMKSFPLTRNGKIDKHALPIVQESDLIRNEYVAPSNEVEEKLIEIWKEILSKEKIGIHDDFFALGGNSLLVMKVFNRISNEFGIKMDFKSFFNKPTISSLALEILFLTEQESINEENLFELDI</sequence>
<dbReference type="PROSITE" id="PS50075">
    <property type="entry name" value="CARRIER"/>
    <property type="match status" value="1"/>
</dbReference>
<reference evidence="2" key="1">
    <citation type="submission" date="2021-11" db="EMBL/GenBank/DDBJ databases">
        <title>Description of novel Flavobacterium species.</title>
        <authorList>
            <person name="Saticioglu I.B."/>
            <person name="Ay H."/>
            <person name="Altun S."/>
            <person name="Duman M."/>
        </authorList>
    </citation>
    <scope>NUCLEOTIDE SEQUENCE</scope>
    <source>
        <strain evidence="2">F-65</strain>
    </source>
</reference>
<dbReference type="InterPro" id="IPR020845">
    <property type="entry name" value="AMP-binding_CS"/>
</dbReference>
<dbReference type="RefSeq" id="WP_229987266.1">
    <property type="nucleotide sequence ID" value="NZ_JAJJMO010000001.1"/>
</dbReference>
<dbReference type="Pfam" id="PF00501">
    <property type="entry name" value="AMP-binding"/>
    <property type="match status" value="1"/>
</dbReference>
<dbReference type="Proteomes" id="UP001430919">
    <property type="component" value="Unassembled WGS sequence"/>
</dbReference>
<dbReference type="InterPro" id="IPR010071">
    <property type="entry name" value="AA_adenyl_dom"/>
</dbReference>
<dbReference type="PRINTS" id="PR00154">
    <property type="entry name" value="AMPBINDING"/>
</dbReference>
<feature type="domain" description="Carrier" evidence="1">
    <location>
        <begin position="767"/>
        <end position="842"/>
    </location>
</feature>
<dbReference type="NCBIfam" id="TIGR01733">
    <property type="entry name" value="AA-adenyl-dom"/>
    <property type="match status" value="1"/>
</dbReference>
<dbReference type="Gene3D" id="1.10.1200.10">
    <property type="entry name" value="ACP-like"/>
    <property type="match status" value="1"/>
</dbReference>
<dbReference type="InterPro" id="IPR036736">
    <property type="entry name" value="ACP-like_sf"/>
</dbReference>
<dbReference type="Gene3D" id="3.40.50.12780">
    <property type="entry name" value="N-terminal domain of ligase-like"/>
    <property type="match status" value="1"/>
</dbReference>
<evidence type="ECO:0000313" key="2">
    <source>
        <dbReference type="EMBL" id="MCC9070534.1"/>
    </source>
</evidence>
<dbReference type="EMBL" id="JAJJMO010000001">
    <property type="protein sequence ID" value="MCC9070534.1"/>
    <property type="molecule type" value="Genomic_DNA"/>
</dbReference>
<name>A0ABS8MP32_9FLAO</name>
<dbReference type="Gene3D" id="3.30.300.30">
    <property type="match status" value="1"/>
</dbReference>
<evidence type="ECO:0000313" key="3">
    <source>
        <dbReference type="Proteomes" id="UP001430919"/>
    </source>
</evidence>
<dbReference type="InterPro" id="IPR020459">
    <property type="entry name" value="AMP-binding"/>
</dbReference>
<dbReference type="SUPFAM" id="SSF56801">
    <property type="entry name" value="Acetyl-CoA synthetase-like"/>
    <property type="match status" value="1"/>
</dbReference>
<dbReference type="PROSITE" id="PS00455">
    <property type="entry name" value="AMP_BINDING"/>
    <property type="match status" value="1"/>
</dbReference>
<organism evidence="2 3">
    <name type="scientific">Flavobacterium pisciphilum</name>
    <dbReference type="NCBI Taxonomy" id="2893755"/>
    <lineage>
        <taxon>Bacteria</taxon>
        <taxon>Pseudomonadati</taxon>
        <taxon>Bacteroidota</taxon>
        <taxon>Flavobacteriia</taxon>
        <taxon>Flavobacteriales</taxon>
        <taxon>Flavobacteriaceae</taxon>
        <taxon>Flavobacterium</taxon>
    </lineage>
</organism>
<proteinExistence type="predicted"/>
<dbReference type="InterPro" id="IPR045851">
    <property type="entry name" value="AMP-bd_C_sf"/>
</dbReference>
<dbReference type="SUPFAM" id="SSF47336">
    <property type="entry name" value="ACP-like"/>
    <property type="match status" value="1"/>
</dbReference>
<dbReference type="Pfam" id="PF00550">
    <property type="entry name" value="PP-binding"/>
    <property type="match status" value="1"/>
</dbReference>
<gene>
    <name evidence="2" type="ORF">LNQ49_02830</name>
</gene>
<comment type="caution">
    <text evidence="2">The sequence shown here is derived from an EMBL/GenBank/DDBJ whole genome shotgun (WGS) entry which is preliminary data.</text>
</comment>
<dbReference type="PANTHER" id="PTHR45527">
    <property type="entry name" value="NONRIBOSOMAL PEPTIDE SYNTHETASE"/>
    <property type="match status" value="1"/>
</dbReference>
<keyword evidence="3" id="KW-1185">Reference proteome</keyword>